<evidence type="ECO:0000259" key="7">
    <source>
        <dbReference type="PROSITE" id="PS51754"/>
    </source>
</evidence>
<dbReference type="AlphaFoldDB" id="A0AAN9EDQ1"/>
<dbReference type="GO" id="GO:0005634">
    <property type="term" value="C:nucleus"/>
    <property type="evidence" value="ECO:0007669"/>
    <property type="project" value="UniProtKB-SubCell"/>
</dbReference>
<reference evidence="8 9" key="1">
    <citation type="submission" date="2024-01" db="EMBL/GenBank/DDBJ databases">
        <title>The genomes of 5 underutilized Papilionoideae crops provide insights into root nodulation and disease resistanc.</title>
        <authorList>
            <person name="Yuan L."/>
        </authorList>
    </citation>
    <scope>NUCLEOTIDE SEQUENCE [LARGE SCALE GENOMIC DNA]</scope>
    <source>
        <strain evidence="8">ZHUSHIDOU_FW_LH</strain>
        <tissue evidence="8">Leaf</tissue>
    </source>
</reference>
<dbReference type="NCBIfam" id="TIGR01568">
    <property type="entry name" value="A_thal_3678"/>
    <property type="match status" value="1"/>
</dbReference>
<name>A0AAN9EDQ1_CROPI</name>
<keyword evidence="3 6" id="KW-0805">Transcription regulation</keyword>
<feature type="domain" description="OVATE" evidence="7">
    <location>
        <begin position="145"/>
        <end position="208"/>
    </location>
</feature>
<evidence type="ECO:0000256" key="5">
    <source>
        <dbReference type="ARBA" id="ARBA00023242"/>
    </source>
</evidence>
<accession>A0AAN9EDQ1</accession>
<dbReference type="GO" id="GO:0045892">
    <property type="term" value="P:negative regulation of DNA-templated transcription"/>
    <property type="evidence" value="ECO:0007669"/>
    <property type="project" value="UniProtKB-UniRule"/>
</dbReference>
<evidence type="ECO:0000256" key="2">
    <source>
        <dbReference type="ARBA" id="ARBA00022491"/>
    </source>
</evidence>
<evidence type="ECO:0000256" key="1">
    <source>
        <dbReference type="ARBA" id="ARBA00004123"/>
    </source>
</evidence>
<keyword evidence="5 6" id="KW-0539">Nucleus</keyword>
<gene>
    <name evidence="8" type="ORF">RIF29_28751</name>
</gene>
<comment type="caution">
    <text evidence="8">The sequence shown here is derived from an EMBL/GenBank/DDBJ whole genome shotgun (WGS) entry which is preliminary data.</text>
</comment>
<organism evidence="8 9">
    <name type="scientific">Crotalaria pallida</name>
    <name type="common">Smooth rattlebox</name>
    <name type="synonym">Crotalaria striata</name>
    <dbReference type="NCBI Taxonomy" id="3830"/>
    <lineage>
        <taxon>Eukaryota</taxon>
        <taxon>Viridiplantae</taxon>
        <taxon>Streptophyta</taxon>
        <taxon>Embryophyta</taxon>
        <taxon>Tracheophyta</taxon>
        <taxon>Spermatophyta</taxon>
        <taxon>Magnoliopsida</taxon>
        <taxon>eudicotyledons</taxon>
        <taxon>Gunneridae</taxon>
        <taxon>Pentapetalae</taxon>
        <taxon>rosids</taxon>
        <taxon>fabids</taxon>
        <taxon>Fabales</taxon>
        <taxon>Fabaceae</taxon>
        <taxon>Papilionoideae</taxon>
        <taxon>50 kb inversion clade</taxon>
        <taxon>genistoids sensu lato</taxon>
        <taxon>core genistoids</taxon>
        <taxon>Crotalarieae</taxon>
        <taxon>Crotalaria</taxon>
    </lineage>
</organism>
<keyword evidence="2 6" id="KW-0678">Repressor</keyword>
<dbReference type="PROSITE" id="PS51754">
    <property type="entry name" value="OVATE"/>
    <property type="match status" value="1"/>
</dbReference>
<proteinExistence type="predicted"/>
<dbReference type="PANTHER" id="PTHR33057:SF117">
    <property type="entry name" value="TRANSCRIPTION REPRESSOR OFP14"/>
    <property type="match status" value="1"/>
</dbReference>
<dbReference type="Proteomes" id="UP001372338">
    <property type="component" value="Unassembled WGS sequence"/>
</dbReference>
<comment type="function">
    <text evidence="6">Transcriptional repressor that regulates multiple aspects of plant growth and development.</text>
</comment>
<dbReference type="EMBL" id="JAYWIO010000006">
    <property type="protein sequence ID" value="KAK7255343.1"/>
    <property type="molecule type" value="Genomic_DNA"/>
</dbReference>
<evidence type="ECO:0000313" key="9">
    <source>
        <dbReference type="Proteomes" id="UP001372338"/>
    </source>
</evidence>
<keyword evidence="4 6" id="KW-0804">Transcription</keyword>
<evidence type="ECO:0000256" key="6">
    <source>
        <dbReference type="RuleBase" id="RU367028"/>
    </source>
</evidence>
<keyword evidence="9" id="KW-1185">Reference proteome</keyword>
<evidence type="ECO:0000256" key="4">
    <source>
        <dbReference type="ARBA" id="ARBA00023163"/>
    </source>
</evidence>
<dbReference type="InterPro" id="IPR038933">
    <property type="entry name" value="Ovate"/>
</dbReference>
<comment type="subcellular location">
    <subcellularLocation>
        <location evidence="1 6">Nucleus</location>
    </subcellularLocation>
</comment>
<dbReference type="InterPro" id="IPR006458">
    <property type="entry name" value="Ovate_C"/>
</dbReference>
<dbReference type="Pfam" id="PF04844">
    <property type="entry name" value="Ovate"/>
    <property type="match status" value="1"/>
</dbReference>
<protein>
    <recommendedName>
        <fullName evidence="6">Transcription repressor</fullName>
    </recommendedName>
    <alternativeName>
        <fullName evidence="6">Ovate family protein</fullName>
    </alternativeName>
</protein>
<dbReference type="PANTHER" id="PTHR33057">
    <property type="entry name" value="TRANSCRIPTION REPRESSOR OFP7-RELATED"/>
    <property type="match status" value="1"/>
</dbReference>
<evidence type="ECO:0000256" key="3">
    <source>
        <dbReference type="ARBA" id="ARBA00023015"/>
    </source>
</evidence>
<sequence>MHAKKNNNNKGDEATLADIDRFLSENFKSLFIKDENEEINNTNYKVHNIERVFEEKQEDKEEEFHDHNKDPKLGPMLFKGPSLDIWGSNRFFSKDYFSSSFVDTTTAGFSSTSSSITKDLPSSSNLLHPKDHGTDHTFPDDCIIVLASSISPFENFRRSMEDMVEAKLKNHETVCWDFMQELLFCYIKLNEKKKHKFILSAFVDLITTMQQHPDTPNATTKAQSVRTIRCQNKGC</sequence>
<evidence type="ECO:0000313" key="8">
    <source>
        <dbReference type="EMBL" id="KAK7255343.1"/>
    </source>
</evidence>